<feature type="region of interest" description="Disordered" evidence="1">
    <location>
        <begin position="96"/>
        <end position="116"/>
    </location>
</feature>
<dbReference type="KEGG" id="crq:GCK72_021156"/>
<accession>A0A6A5GIT1</accession>
<proteinExistence type="predicted"/>
<evidence type="ECO:0000256" key="1">
    <source>
        <dbReference type="SAM" id="MobiDB-lite"/>
    </source>
</evidence>
<sequence length="140" mass="14859">MAPVLVDLSKIDYYSLLRRHVPGNGHFMGMRHQRGEGQRGAGLGGILGVALSLLPKLINSSAGQHLVSAGKELTAELAQGKDFKSSLKSVAAQKMRQLTGAGKRRRGGGGASKSIKGNSVTVLKPHFVSKNSRRTNFLSP</sequence>
<comment type="caution">
    <text evidence="2">The sequence shown here is derived from an EMBL/GenBank/DDBJ whole genome shotgun (WGS) entry which is preliminary data.</text>
</comment>
<dbReference type="EMBL" id="WUAV01000005">
    <property type="protein sequence ID" value="KAF1754593.1"/>
    <property type="molecule type" value="Genomic_DNA"/>
</dbReference>
<reference evidence="2 3" key="1">
    <citation type="submission" date="2019-12" db="EMBL/GenBank/DDBJ databases">
        <title>Chromosome-level assembly of the Caenorhabditis remanei genome.</title>
        <authorList>
            <person name="Teterina A.A."/>
            <person name="Willis J.H."/>
            <person name="Phillips P.C."/>
        </authorList>
    </citation>
    <scope>NUCLEOTIDE SEQUENCE [LARGE SCALE GENOMIC DNA]</scope>
    <source>
        <strain evidence="2 3">PX506</strain>
        <tissue evidence="2">Whole organism</tissue>
    </source>
</reference>
<dbReference type="RefSeq" id="XP_053582976.1">
    <property type="nucleotide sequence ID" value="XM_053734063.1"/>
</dbReference>
<evidence type="ECO:0000313" key="2">
    <source>
        <dbReference type="EMBL" id="KAF1754593.1"/>
    </source>
</evidence>
<protein>
    <submittedName>
        <fullName evidence="2">Uncharacterized protein</fullName>
    </submittedName>
</protein>
<dbReference type="CTD" id="78777138"/>
<dbReference type="GeneID" id="78777138"/>
<organism evidence="2 3">
    <name type="scientific">Caenorhabditis remanei</name>
    <name type="common">Caenorhabditis vulgaris</name>
    <dbReference type="NCBI Taxonomy" id="31234"/>
    <lineage>
        <taxon>Eukaryota</taxon>
        <taxon>Metazoa</taxon>
        <taxon>Ecdysozoa</taxon>
        <taxon>Nematoda</taxon>
        <taxon>Chromadorea</taxon>
        <taxon>Rhabditida</taxon>
        <taxon>Rhabditina</taxon>
        <taxon>Rhabditomorpha</taxon>
        <taxon>Rhabditoidea</taxon>
        <taxon>Rhabditidae</taxon>
        <taxon>Peloderinae</taxon>
        <taxon>Caenorhabditis</taxon>
    </lineage>
</organism>
<gene>
    <name evidence="2" type="ORF">GCK72_021156</name>
</gene>
<dbReference type="Proteomes" id="UP000483820">
    <property type="component" value="Chromosome V"/>
</dbReference>
<name>A0A6A5GIT1_CAERE</name>
<evidence type="ECO:0000313" key="3">
    <source>
        <dbReference type="Proteomes" id="UP000483820"/>
    </source>
</evidence>
<dbReference type="AlphaFoldDB" id="A0A6A5GIT1"/>